<name>A0A1M4IDL4_9XANT</name>
<feature type="signal peptide" evidence="1">
    <location>
        <begin position="1"/>
        <end position="25"/>
    </location>
</feature>
<protein>
    <submittedName>
        <fullName evidence="2">Esterase</fullName>
    </submittedName>
</protein>
<feature type="chain" id="PRO_5010249784" evidence="1">
    <location>
        <begin position="26"/>
        <end position="51"/>
    </location>
</feature>
<reference evidence="3" key="1">
    <citation type="submission" date="2016-07" db="EMBL/GenBank/DDBJ databases">
        <authorList>
            <person name="Florea S."/>
            <person name="Webb J.S."/>
            <person name="Jaromczyk J."/>
            <person name="Schardl C.L."/>
        </authorList>
    </citation>
    <scope>NUCLEOTIDE SEQUENCE [LARGE SCALE GENOMIC DNA]</scope>
</reference>
<dbReference type="EMBL" id="FLUK01000079">
    <property type="protein sequence ID" value="SBV87004.1"/>
    <property type="molecule type" value="Genomic_DNA"/>
</dbReference>
<evidence type="ECO:0000313" key="2">
    <source>
        <dbReference type="EMBL" id="SBV87004.1"/>
    </source>
</evidence>
<evidence type="ECO:0000313" key="3">
    <source>
        <dbReference type="Proteomes" id="UP000184997"/>
    </source>
</evidence>
<keyword evidence="1" id="KW-0732">Signal</keyword>
<accession>A0A1M4IDL4</accession>
<dbReference type="Proteomes" id="UP000184997">
    <property type="component" value="Unassembled WGS sequence"/>
</dbReference>
<evidence type="ECO:0000256" key="1">
    <source>
        <dbReference type="SAM" id="SignalP"/>
    </source>
</evidence>
<sequence length="51" mass="5639">MTSSIRPLRSLLAAAIVLAAAPAFAQQTYSRTVFFGDSLTDAGYYRPRCRR</sequence>
<organism evidence="2 3">
    <name type="scientific">Xanthomonas graminis pv. graminis</name>
    <dbReference type="NCBI Taxonomy" id="134874"/>
    <lineage>
        <taxon>Bacteria</taxon>
        <taxon>Pseudomonadati</taxon>
        <taxon>Pseudomonadota</taxon>
        <taxon>Gammaproteobacteria</taxon>
        <taxon>Lysobacterales</taxon>
        <taxon>Lysobacteraceae</taxon>
        <taxon>Xanthomonas</taxon>
        <taxon>Xanthomonas translucens group</taxon>
        <taxon>Xanthomonas graminis</taxon>
    </lineage>
</organism>
<proteinExistence type="predicted"/>
<dbReference type="AlphaFoldDB" id="A0A1M4IDL4"/>
<gene>
    <name evidence="2" type="ORF">XTGNCPPB3709_0916</name>
</gene>